<dbReference type="InterPro" id="IPR051121">
    <property type="entry name" value="FAH"/>
</dbReference>
<evidence type="ECO:0000256" key="1">
    <source>
        <dbReference type="ARBA" id="ARBA00010211"/>
    </source>
</evidence>
<dbReference type="OrthoDB" id="9805307at2"/>
<dbReference type="SUPFAM" id="SSF56529">
    <property type="entry name" value="FAH"/>
    <property type="match status" value="1"/>
</dbReference>
<organism evidence="4 5">
    <name type="scientific">Amycolatopsis pithecellobii</name>
    <dbReference type="NCBI Taxonomy" id="664692"/>
    <lineage>
        <taxon>Bacteria</taxon>
        <taxon>Bacillati</taxon>
        <taxon>Actinomycetota</taxon>
        <taxon>Actinomycetes</taxon>
        <taxon>Pseudonocardiales</taxon>
        <taxon>Pseudonocardiaceae</taxon>
        <taxon>Amycolatopsis</taxon>
    </lineage>
</organism>
<reference evidence="4 5" key="1">
    <citation type="submission" date="2019-11" db="EMBL/GenBank/DDBJ databases">
        <title>Draft genome of Amycolatopsis RM579.</title>
        <authorList>
            <person name="Duangmal K."/>
            <person name="Mingma R."/>
        </authorList>
    </citation>
    <scope>NUCLEOTIDE SEQUENCE [LARGE SCALE GENOMIC DNA]</scope>
    <source>
        <strain evidence="4 5">RM579</strain>
    </source>
</reference>
<dbReference type="EMBL" id="WMBA01000048">
    <property type="protein sequence ID" value="MTD57412.1"/>
    <property type="molecule type" value="Genomic_DNA"/>
</dbReference>
<dbReference type="InterPro" id="IPR036663">
    <property type="entry name" value="Fumarylacetoacetase_C_sf"/>
</dbReference>
<gene>
    <name evidence="4" type="ORF">GKO32_26080</name>
</gene>
<name>A0A6N7YZQ3_9PSEU</name>
<dbReference type="AlphaFoldDB" id="A0A6N7YZQ3"/>
<feature type="domain" description="Fumarylacetoacetase-like C-terminal" evidence="3">
    <location>
        <begin position="83"/>
        <end position="301"/>
    </location>
</feature>
<evidence type="ECO:0000259" key="3">
    <source>
        <dbReference type="Pfam" id="PF01557"/>
    </source>
</evidence>
<dbReference type="PANTHER" id="PTHR42796:SF4">
    <property type="entry name" value="FUMARYLACETOACETATE HYDROLASE DOMAIN-CONTAINING PROTEIN 2A"/>
    <property type="match status" value="1"/>
</dbReference>
<dbReference type="Gene3D" id="3.90.850.10">
    <property type="entry name" value="Fumarylacetoacetase-like, C-terminal domain"/>
    <property type="match status" value="1"/>
</dbReference>
<dbReference type="Proteomes" id="UP000440096">
    <property type="component" value="Unassembled WGS sequence"/>
</dbReference>
<sequence>MRLASFGPSQIESPGILLGEQLLDVRRALARRGHHAVGTLTDLISLPYWREIAALLVKEAEDADMVPVSGTRIGPPIPRPGQVILMGANTYSHVKESVAISGGVPPHRPMAVGKASGTVVGPTDDVVRRPGVETLDYEVELGVVIGTTARDIPEERALDVVAGVTVVNDMADRDLQRAIHEDQDFYRNPYLGKSYDGFCPSGPALVTVDELDDFRDPAAIRLRTWVNDELRQDSDLTDLVFDVPRIISYLSTVLTLMPGDLICTGSPAGVAAFRKPPRYLQPGDLVRTDITRLGGTANRIVAARHPTTSEKGASQ</sequence>
<dbReference type="InterPro" id="IPR011234">
    <property type="entry name" value="Fumarylacetoacetase-like_C"/>
</dbReference>
<dbReference type="Pfam" id="PF01557">
    <property type="entry name" value="FAA_hydrolase"/>
    <property type="match status" value="1"/>
</dbReference>
<dbReference type="GO" id="GO:0044281">
    <property type="term" value="P:small molecule metabolic process"/>
    <property type="evidence" value="ECO:0007669"/>
    <property type="project" value="UniProtKB-ARBA"/>
</dbReference>
<evidence type="ECO:0000256" key="2">
    <source>
        <dbReference type="ARBA" id="ARBA00022723"/>
    </source>
</evidence>
<keyword evidence="5" id="KW-1185">Reference proteome</keyword>
<accession>A0A6N7YZQ3</accession>
<dbReference type="RefSeq" id="WP_154759545.1">
    <property type="nucleotide sequence ID" value="NZ_WMBA01000048.1"/>
</dbReference>
<dbReference type="GO" id="GO:0046872">
    <property type="term" value="F:metal ion binding"/>
    <property type="evidence" value="ECO:0007669"/>
    <property type="project" value="UniProtKB-KW"/>
</dbReference>
<keyword evidence="2" id="KW-0479">Metal-binding</keyword>
<dbReference type="GO" id="GO:0003824">
    <property type="term" value="F:catalytic activity"/>
    <property type="evidence" value="ECO:0007669"/>
    <property type="project" value="InterPro"/>
</dbReference>
<protein>
    <recommendedName>
        <fullName evidence="3">Fumarylacetoacetase-like C-terminal domain-containing protein</fullName>
    </recommendedName>
</protein>
<proteinExistence type="inferred from homology"/>
<dbReference type="PANTHER" id="PTHR42796">
    <property type="entry name" value="FUMARYLACETOACETATE HYDROLASE DOMAIN-CONTAINING PROTEIN 2A-RELATED"/>
    <property type="match status" value="1"/>
</dbReference>
<comment type="caution">
    <text evidence="4">The sequence shown here is derived from an EMBL/GenBank/DDBJ whole genome shotgun (WGS) entry which is preliminary data.</text>
</comment>
<evidence type="ECO:0000313" key="5">
    <source>
        <dbReference type="Proteomes" id="UP000440096"/>
    </source>
</evidence>
<evidence type="ECO:0000313" key="4">
    <source>
        <dbReference type="EMBL" id="MTD57412.1"/>
    </source>
</evidence>
<comment type="similarity">
    <text evidence="1">Belongs to the FAH family.</text>
</comment>